<evidence type="ECO:0000313" key="9">
    <source>
        <dbReference type="EMBL" id="RGU56443.1"/>
    </source>
</evidence>
<sequence length="439" mass="49569">MKKNKFVLLVFLFVQTSGLIMAQNRQYRKLSIEEMFGLADKNSRSIRTFDMAVQEAGQAVKVAKNAQLPSLDVSLSASYLGDGWLADRNFSDGENAPMPHFGNNFALEASQVVYAGGAISHSIALAELQHQLAQLDKEKNKQDIRFLLVGNYLELYQLHNQAEVYKKNIEQTRRLLEDIKAKQQEGLAIKNDITRYELQLKSLELALIQIENSQKIINNQLVTTLGLPQETLIEADTGIIRELPFLSPESQWQTTANTSSPILKQAQLGIQQAEQQEKIAKAEQLPSVALFASEHLDGPITIEVPPIDKNFNYWYIGIGVKFNIASVYKSGKKVRLAKLSTQKSIENEQLLQDNIQTAVKAAHIRFAESFTTYDTRLKSLELADQNYEMIRYRYLNDLALITDMLDASNSKLNAELQVANARIDILYHYYQLKKAAGIL</sequence>
<protein>
    <submittedName>
        <fullName evidence="9">TolC family protein</fullName>
    </submittedName>
</protein>
<comment type="caution">
    <text evidence="9">The sequence shown here is derived from an EMBL/GenBank/DDBJ whole genome shotgun (WGS) entry which is preliminary data.</text>
</comment>
<keyword evidence="3" id="KW-0813">Transport</keyword>
<dbReference type="PANTHER" id="PTHR30026">
    <property type="entry name" value="OUTER MEMBRANE PROTEIN TOLC"/>
    <property type="match status" value="1"/>
</dbReference>
<keyword evidence="6" id="KW-0472">Membrane</keyword>
<accession>A0A412TRN2</accession>
<dbReference type="GO" id="GO:0009279">
    <property type="term" value="C:cell outer membrane"/>
    <property type="evidence" value="ECO:0007669"/>
    <property type="project" value="UniProtKB-SubCell"/>
</dbReference>
<reference evidence="9 10" key="1">
    <citation type="submission" date="2018-08" db="EMBL/GenBank/DDBJ databases">
        <title>A genome reference for cultivated species of the human gut microbiota.</title>
        <authorList>
            <person name="Zou Y."/>
            <person name="Xue W."/>
            <person name="Luo G."/>
        </authorList>
    </citation>
    <scope>NUCLEOTIDE SEQUENCE [LARGE SCALE GENOMIC DNA]</scope>
    <source>
        <strain evidence="9 10">AF16-14</strain>
    </source>
</reference>
<dbReference type="SUPFAM" id="SSF56954">
    <property type="entry name" value="Outer membrane efflux proteins (OEP)"/>
    <property type="match status" value="1"/>
</dbReference>
<evidence type="ECO:0000256" key="4">
    <source>
        <dbReference type="ARBA" id="ARBA00022452"/>
    </source>
</evidence>
<keyword evidence="8" id="KW-0175">Coiled coil</keyword>
<keyword evidence="7" id="KW-0998">Cell outer membrane</keyword>
<keyword evidence="4" id="KW-1134">Transmembrane beta strand</keyword>
<evidence type="ECO:0000256" key="1">
    <source>
        <dbReference type="ARBA" id="ARBA00004442"/>
    </source>
</evidence>
<dbReference type="RefSeq" id="WP_118160346.1">
    <property type="nucleotide sequence ID" value="NZ_JADMSC010000041.1"/>
</dbReference>
<comment type="subcellular location">
    <subcellularLocation>
        <location evidence="1">Cell outer membrane</location>
    </subcellularLocation>
</comment>
<gene>
    <name evidence="9" type="ORF">DWW57_09315</name>
</gene>
<dbReference type="AlphaFoldDB" id="A0A412TRN2"/>
<name>A0A412TRN2_9BACT</name>
<evidence type="ECO:0000256" key="7">
    <source>
        <dbReference type="ARBA" id="ARBA00023237"/>
    </source>
</evidence>
<organism evidence="9 10">
    <name type="scientific">Odoribacter splanchnicus</name>
    <dbReference type="NCBI Taxonomy" id="28118"/>
    <lineage>
        <taxon>Bacteria</taxon>
        <taxon>Pseudomonadati</taxon>
        <taxon>Bacteroidota</taxon>
        <taxon>Bacteroidia</taxon>
        <taxon>Bacteroidales</taxon>
        <taxon>Odoribacteraceae</taxon>
        <taxon>Odoribacter</taxon>
    </lineage>
</organism>
<evidence type="ECO:0000256" key="2">
    <source>
        <dbReference type="ARBA" id="ARBA00007613"/>
    </source>
</evidence>
<evidence type="ECO:0000313" key="10">
    <source>
        <dbReference type="Proteomes" id="UP000284243"/>
    </source>
</evidence>
<dbReference type="Pfam" id="PF02321">
    <property type="entry name" value="OEP"/>
    <property type="match status" value="1"/>
</dbReference>
<proteinExistence type="inferred from homology"/>
<dbReference type="InterPro" id="IPR051906">
    <property type="entry name" value="TolC-like"/>
</dbReference>
<keyword evidence="5" id="KW-0812">Transmembrane</keyword>
<dbReference type="Proteomes" id="UP000284243">
    <property type="component" value="Unassembled WGS sequence"/>
</dbReference>
<dbReference type="Gene3D" id="1.20.1600.10">
    <property type="entry name" value="Outer membrane efflux proteins (OEP)"/>
    <property type="match status" value="1"/>
</dbReference>
<dbReference type="PANTHER" id="PTHR30026:SF23">
    <property type="entry name" value="TO APRF-PUTATIVE OUTER MEMBRANE EFFLUX PROTEIN OR SECRETED ALKALINE PHOSPHATASE-RELATED"/>
    <property type="match status" value="1"/>
</dbReference>
<dbReference type="EMBL" id="QRYC01000010">
    <property type="protein sequence ID" value="RGU56443.1"/>
    <property type="molecule type" value="Genomic_DNA"/>
</dbReference>
<evidence type="ECO:0000256" key="3">
    <source>
        <dbReference type="ARBA" id="ARBA00022448"/>
    </source>
</evidence>
<feature type="coiled-coil region" evidence="8">
    <location>
        <begin position="125"/>
        <end position="213"/>
    </location>
</feature>
<dbReference type="GO" id="GO:1990281">
    <property type="term" value="C:efflux pump complex"/>
    <property type="evidence" value="ECO:0007669"/>
    <property type="project" value="TreeGrafter"/>
</dbReference>
<dbReference type="GO" id="GO:0015288">
    <property type="term" value="F:porin activity"/>
    <property type="evidence" value="ECO:0007669"/>
    <property type="project" value="TreeGrafter"/>
</dbReference>
<comment type="similarity">
    <text evidence="2">Belongs to the outer membrane factor (OMF) (TC 1.B.17) family.</text>
</comment>
<dbReference type="GO" id="GO:0015562">
    <property type="term" value="F:efflux transmembrane transporter activity"/>
    <property type="evidence" value="ECO:0007669"/>
    <property type="project" value="InterPro"/>
</dbReference>
<dbReference type="InterPro" id="IPR003423">
    <property type="entry name" value="OMP_efflux"/>
</dbReference>
<evidence type="ECO:0000256" key="6">
    <source>
        <dbReference type="ARBA" id="ARBA00023136"/>
    </source>
</evidence>
<evidence type="ECO:0000256" key="5">
    <source>
        <dbReference type="ARBA" id="ARBA00022692"/>
    </source>
</evidence>
<evidence type="ECO:0000256" key="8">
    <source>
        <dbReference type="SAM" id="Coils"/>
    </source>
</evidence>